<name>Q3UNM3_MOUSE</name>
<dbReference type="AGR" id="MGI:3644088"/>
<gene>
    <name evidence="2" type="primary">Gm6116</name>
    <name evidence="2" type="synonym">EG619945</name>
</gene>
<reference evidence="1" key="1">
    <citation type="journal article" date="1999" name="Methods Enzymol.">
        <title>High-efficiency full-length cDNA cloning.</title>
        <authorList>
            <person name="Carninci P."/>
            <person name="Hayashizaki Y."/>
        </authorList>
    </citation>
    <scope>NUCLEOTIDE SEQUENCE</scope>
</reference>
<dbReference type="EMBL" id="AK144140">
    <property type="protein sequence ID" value="BAE25724.1"/>
    <property type="molecule type" value="mRNA"/>
</dbReference>
<dbReference type="MGI" id="MGI:3644088">
    <property type="gene designation" value="Gm6116"/>
</dbReference>
<accession>Q3UNM3</accession>
<dbReference type="AlphaFoldDB" id="Q3UNM3"/>
<sequence length="126" mass="14359">MEAIQSCLHLSPTEDPACLSSPSIWSSHWHSDTKGWVKQRCIAEGLRLNSSFVGHTELITGPMMSQGCTEHVSDKLHLILSVLDSQRRPPPLNEKTLKGHLKELQDQELPRNEELKEHDWTLGRMR</sequence>
<reference evidence="1" key="8">
    <citation type="journal article" date="2005" name="Science">
        <title>Antisense Transcription in the Mammalian Transcriptome.</title>
        <authorList>
            <consortium name="RIKEN Genome Exploration Research Group and Genome Science Group (Genome Network Project Core Group) and the FANTOM Consortium"/>
        </authorList>
    </citation>
    <scope>NUCLEOTIDE SEQUENCE</scope>
</reference>
<proteinExistence type="evidence at transcript level"/>
<evidence type="ECO:0000313" key="1">
    <source>
        <dbReference type="EMBL" id="BAE25724.1"/>
    </source>
</evidence>
<evidence type="ECO:0000313" key="2">
    <source>
        <dbReference type="MGI" id="MGI:3644088"/>
    </source>
</evidence>
<reference evidence="1" key="5">
    <citation type="journal article" date="2002" name="Nature">
        <title>Analysis of the mouse transcriptome based on functional annotation of 60,770 full-length cDNAs.</title>
        <authorList>
            <consortium name="The FANTOM Consortium and the RIKEN Genome Exploration Research Group Phase I and II Team"/>
        </authorList>
    </citation>
    <scope>NUCLEOTIDE SEQUENCE</scope>
</reference>
<reference evidence="1" key="4">
    <citation type="journal article" date="2001" name="Nature">
        <title>Functional annotation of a full-length mouse cDNA collection.</title>
        <authorList>
            <consortium name="The RIKEN Genome Exploration Research Group Phase II Team and the FANTOM Consortium"/>
        </authorList>
    </citation>
    <scope>NUCLEOTIDE SEQUENCE</scope>
</reference>
<reference evidence="1" key="2">
    <citation type="journal article" date="2000" name="Genome Res.">
        <title>Normalization and subtraction of cap-trapper-selected cDNAs to prepare full-length cDNA libraries for rapid discovery of new genes.</title>
        <authorList>
            <person name="Carninci P."/>
            <person name="Shibata Y."/>
            <person name="Hayatsu N."/>
            <person name="Sugahara Y."/>
            <person name="Shibata K."/>
            <person name="Itoh M."/>
            <person name="Konno H."/>
            <person name="Okazaki Y."/>
            <person name="Muramatsu M."/>
            <person name="Hayashizaki Y."/>
        </authorList>
    </citation>
    <scope>NUCLEOTIDE SEQUENCE</scope>
</reference>
<reference evidence="1" key="7">
    <citation type="journal article" date="2005" name="Science">
        <title>The Transcriptional Landscape of the Mammalian Genome.</title>
        <authorList>
            <consortium name="The FANTOM Consortium"/>
            <consortium name="Riken Genome Exploration Research Group and Genome Science Group (Genome Network Project Core Group)"/>
        </authorList>
    </citation>
    <scope>NUCLEOTIDE SEQUENCE</scope>
</reference>
<reference evidence="1" key="3">
    <citation type="journal article" date="2000" name="Genome Res.">
        <title>RIKEN integrated sequence analysis (RISA) system--384-format sequencing pipeline with 384 multicapillary sequencer.</title>
        <authorList>
            <person name="Shibata K."/>
            <person name="Itoh M."/>
            <person name="Aizawa K."/>
            <person name="Nagaoka S."/>
            <person name="Sasaki N."/>
            <person name="Carninci P."/>
            <person name="Konno H."/>
            <person name="Akiyama J."/>
            <person name="Nishi K."/>
            <person name="Kitsunai T."/>
            <person name="Tashiro H."/>
            <person name="Itoh M."/>
            <person name="Sumi N."/>
            <person name="Ishii Y."/>
            <person name="Nakamura S."/>
            <person name="Hazama M."/>
            <person name="Nishine T."/>
            <person name="Harada A."/>
            <person name="Yamamoto R."/>
            <person name="Matsumoto H."/>
            <person name="Sakaguchi S."/>
            <person name="Ikegami T."/>
            <person name="Kashiwagi K."/>
            <person name="Fujiwake S."/>
            <person name="Inoue K."/>
            <person name="Togawa Y."/>
            <person name="Izawa M."/>
            <person name="Ohara E."/>
            <person name="Watahiki M."/>
            <person name="Yoneda Y."/>
            <person name="Ishikawa T."/>
            <person name="Ozawa K."/>
            <person name="Tanaka T."/>
            <person name="Matsuura S."/>
            <person name="Kawai J."/>
            <person name="Okazaki Y."/>
            <person name="Muramatsu M."/>
            <person name="Inoue Y."/>
            <person name="Kira A."/>
            <person name="Hayashizaki Y."/>
        </authorList>
    </citation>
    <scope>NUCLEOTIDE SEQUENCE</scope>
</reference>
<reference evidence="1" key="6">
    <citation type="submission" date="2004-03" db="EMBL/GenBank/DDBJ databases">
        <authorList>
            <person name="Arakawa T."/>
            <person name="Carninci P."/>
            <person name="Fukuda S."/>
            <person name="Hashizume W."/>
            <person name="Hayashida K."/>
            <person name="Hori F."/>
            <person name="Iida J."/>
            <person name="Imamura K."/>
            <person name="Imotani K."/>
            <person name="Itoh M."/>
            <person name="Kanagawa S."/>
            <person name="Kawai J."/>
            <person name="Kojima M."/>
            <person name="Konno H."/>
            <person name="Murata M."/>
            <person name="Nakamura M."/>
            <person name="Ninomiya N."/>
            <person name="Nishiyori H."/>
            <person name="Nomura K."/>
            <person name="Ohno M."/>
            <person name="Sakazume N."/>
            <person name="Sano H."/>
            <person name="Sasaki D."/>
            <person name="Shibata K."/>
            <person name="Shiraki T."/>
            <person name="Tagami M."/>
            <person name="Tagami Y."/>
            <person name="Waki K."/>
            <person name="Watahiki A."/>
            <person name="Muramatsu M."/>
            <person name="Hayashizaki Y."/>
        </authorList>
    </citation>
    <scope>NUCLEOTIDE SEQUENCE</scope>
</reference>
<organism evidence="1">
    <name type="scientific">Mus musculus</name>
    <name type="common">Mouse</name>
    <dbReference type="NCBI Taxonomy" id="10090"/>
    <lineage>
        <taxon>Eukaryota</taxon>
        <taxon>Metazoa</taxon>
        <taxon>Chordata</taxon>
        <taxon>Craniata</taxon>
        <taxon>Vertebrata</taxon>
        <taxon>Euteleostomi</taxon>
        <taxon>Mammalia</taxon>
        <taxon>Eutheria</taxon>
        <taxon>Euarchontoglires</taxon>
        <taxon>Glires</taxon>
        <taxon>Rodentia</taxon>
        <taxon>Myomorpha</taxon>
        <taxon>Muroidea</taxon>
        <taxon>Muridae</taxon>
        <taxon>Murinae</taxon>
        <taxon>Mus</taxon>
        <taxon>Mus</taxon>
    </lineage>
</organism>
<protein>
    <submittedName>
        <fullName evidence="1">Uncharacterized protein</fullName>
    </submittedName>
</protein>